<evidence type="ECO:0000313" key="2">
    <source>
        <dbReference type="EMBL" id="RII01145.1"/>
    </source>
</evidence>
<dbReference type="SUPFAM" id="SSF88723">
    <property type="entry name" value="PIN domain-like"/>
    <property type="match status" value="1"/>
</dbReference>
<protein>
    <submittedName>
        <fullName evidence="2">PIN domain-containing protein</fullName>
    </submittedName>
</protein>
<dbReference type="AlphaFoldDB" id="A0A399FXN3"/>
<sequence length="145" mass="16606">MTIRDERVVLDTNVWIFGLRHHPELPACALLLERLGQIQVILPSQVLRELQANLTESELRTLFHLLKQFPKQIVIHCGKAEMETVRKYQSLGCKLGDAAIAAQLEELEVETLITENRHFLEELKNLPFRRLSATEALAELEKVEG</sequence>
<dbReference type="CDD" id="cd09854">
    <property type="entry name" value="PIN_VapC-like"/>
    <property type="match status" value="1"/>
</dbReference>
<gene>
    <name evidence="2" type="ORF">B9J77_01025</name>
</gene>
<comment type="caution">
    <text evidence="2">The sequence shown here is derived from an EMBL/GenBank/DDBJ whole genome shotgun (WGS) entry which is preliminary data.</text>
</comment>
<name>A0A399FXN3_UNCN2</name>
<proteinExistence type="predicted"/>
<evidence type="ECO:0000259" key="1">
    <source>
        <dbReference type="Pfam" id="PF01850"/>
    </source>
</evidence>
<dbReference type="EMBL" id="NDHY01000001">
    <property type="protein sequence ID" value="RII01145.1"/>
    <property type="molecule type" value="Genomic_DNA"/>
</dbReference>
<dbReference type="Pfam" id="PF01850">
    <property type="entry name" value="PIN"/>
    <property type="match status" value="1"/>
</dbReference>
<dbReference type="InterPro" id="IPR002716">
    <property type="entry name" value="PIN_dom"/>
</dbReference>
<organism evidence="2 3">
    <name type="scientific">candidate division NPL-UPA2 bacterium Unc8</name>
    <dbReference type="NCBI Taxonomy" id="1980939"/>
    <lineage>
        <taxon>Bacteria</taxon>
    </lineage>
</organism>
<dbReference type="InterPro" id="IPR029060">
    <property type="entry name" value="PIN-like_dom_sf"/>
</dbReference>
<reference evidence="2 3" key="1">
    <citation type="submission" date="2018-08" db="EMBL/GenBank/DDBJ databases">
        <title>Draft genome of candidate division NPL-UPA2 bacterium Unc8 that adapted to ultra-basic serpentinizing groundwater.</title>
        <authorList>
            <person name="Ishii S."/>
            <person name="Suzuki S."/>
            <person name="Nealson K.H."/>
        </authorList>
    </citation>
    <scope>NUCLEOTIDE SEQUENCE [LARGE SCALE GENOMIC DNA]</scope>
    <source>
        <strain evidence="2">Unc8</strain>
    </source>
</reference>
<feature type="domain" description="PIN" evidence="1">
    <location>
        <begin position="8"/>
        <end position="119"/>
    </location>
</feature>
<dbReference type="Gene3D" id="3.40.50.1010">
    <property type="entry name" value="5'-nuclease"/>
    <property type="match status" value="1"/>
</dbReference>
<evidence type="ECO:0000313" key="3">
    <source>
        <dbReference type="Proteomes" id="UP000266287"/>
    </source>
</evidence>
<accession>A0A399FXN3</accession>
<dbReference type="Proteomes" id="UP000266287">
    <property type="component" value="Unassembled WGS sequence"/>
</dbReference>